<sequence>MLEFSVRAQLIQKDLLAKGIPEYKILEILKVLGEVHQITSYAKEGKVAPCLRQTASLPVKQDTYAVRHARVMAGIVERAINLASTPSGPVRFLFQRRIGRAIWALTAGVLKYALRWGITLALSMEKESNWIPICSDGAYSHLGVEPSSSLKLGVDTPIKSGALKARGVVPQEKPAAKELQGVKTPRIDAPKASEVVPLRELVAKMPREVETSKSGALKALGVIPQEKFATKELQEVETSKIDALKASKVVPLAPPYKNFLFFKNKNTYTPKFVEYYKNFSFCGPFENPQFYEEPIGPLHFGATVLAQHSLNHDCDLFSTSLHDSAGILHSSVMYQHSLGHWPKNVENKIVPDYNKGNTFCGFEQLPLPILDREFQALNSALDALAEAPILKWASGSYFFSYTPRFIRGEENYSLPSSWKGKRNISKEILSSQIFVDDWGQRLFKRSHHFITCKCRECLPRCTSNIHGWMCSTCVLYAHDCWVCPIEALVSVGETSKIDTLKVSGMVPPAPSWKNFLLFKSKNKYTPKFVEYYKNFFLCGPFESPQFYKEPIGPLHFGATVLAQYSLSHDCDSFSSSLHDSAGVLFSSVMCQHSLGRWPKNVENKIEPEYNKGNTFCGFEQLPLPTLDKEFQVLNLALDALSEAPVLKWASGSYFFSYTPRFIRGEENYSLPSSWKGKRNISKEILSSQIFVDDWGQRLFKRSHHFITCKCRECLPRCTSNIHGWMCSTCVLYAHDCWVCPIEALVSVGEQDQRDRRLFELLAEVESVPNTPSNQYGKSPPAEIENGGASKGFGMLFAAIAKKHDRGPTTLSVNAIAMALAAPAFACIHSGSDRVEDEIREDLADRAHNEQAEHGAPTINATIANLRKRVRKKGKKTLEFGEGRLGDKNTKIIEEDVFKHVAHGGFADKALSYLGHNTGGLLTQQTFPTKDQDVHLPNNILECVYTPLPQFSERQLRQLLDKQEMKSSGITAIDLAIQSHVGEATPMTGFCTIMDGNNGDPNLAALSGSKFDLGRDRCQVITLPLVNINLNELAKQVNEENKTRLYLATLFNNSCGFYPGKCIFQYGTSQLLEHRPDAYTNQTLCKDEWLDIEQRNQKKGCRILKGFNVEQHVAQDYNQKLLPYDERAILKCRPRPDLNNSHAFSARGVVKNYEPSRLEKFCSVRFLNEQAEGSRKPSQFDGLGYVIGHNKGPQLTNIDDSFVDNLVRDAPRHTNTCSDMDNPYEIAICETFNVSKDAKEGTHIGTINFYSAIVRQHKMPYQKWLGLGLIEPEIMLNLYCGGNPFMGTTIGIVHDFYNRVDIPGVLGGKLPRIIGNCLPQTLHPMADGGFGSYKVNVSQYLGHSLFVSAKSFADPRFHLYIYDDNTTEASAEWRCTVEILVRRCAEKRENFNIPILSIPDTSFNSFINLDLHRGFGSIPLGKDPVIMPIGLDFASAREYSTGKTCLGTTQAIFRCFLGVGGTLEGRLIRTSTFMVSCNVRILIWYGLNLPRLQETGSIPHEDLDLSRSDGSFQLKIQSPYSRIANRSIDARLLVYPLGGPVAAKGCNAPFSFAIYIRGIHFDEPVQPLLFPDREYHWCQITGIKQGEQTLVLPNHVCDFSLKNLADVTLRANPLSAIFGSCGFFKGELTMIFRWSVAGKLADSGSSIYIARCYGTADSHEVLESWVSNVYKPDEIRIVLNVGDFSGANIPGNTTNPKQFPLIWLADGIAVGSIQCSVLLHSGFAFYGRSCLAIK</sequence>
<reference evidence="7" key="1">
    <citation type="submission" date="2023-11" db="EMBL/GenBank/DDBJ databases">
        <authorList>
            <person name="Sidharthan V.K."/>
            <person name="Reddy V."/>
            <person name="Kiran G."/>
            <person name="Rajeswari V."/>
            <person name="Baranwal V.K."/>
        </authorList>
    </citation>
    <scope>NUCLEOTIDE SEQUENCE</scope>
    <source>
        <strain evidence="7">Triticum</strain>
    </source>
</reference>
<evidence type="ECO:0000313" key="7">
    <source>
        <dbReference type="EMBL" id="DBA54768.1"/>
    </source>
</evidence>
<evidence type="ECO:0000259" key="6">
    <source>
        <dbReference type="Pfam" id="PF03689"/>
    </source>
</evidence>
<feature type="domain" description="Nepovirus coat protein C-terminal" evidence="5">
    <location>
        <begin position="1570"/>
        <end position="1728"/>
    </location>
</feature>
<proteinExistence type="predicted"/>
<feature type="domain" description="Nepovirus coat protein N-terminal" evidence="6">
    <location>
        <begin position="1226"/>
        <end position="1299"/>
    </location>
</feature>
<protein>
    <submittedName>
        <fullName evidence="7">Polyprotein</fullName>
    </submittedName>
</protein>
<dbReference type="Gene3D" id="2.60.120.20">
    <property type="match status" value="2"/>
</dbReference>
<keyword evidence="3" id="KW-0946">Virion</keyword>
<evidence type="ECO:0000256" key="3">
    <source>
        <dbReference type="ARBA" id="ARBA00022844"/>
    </source>
</evidence>
<evidence type="ECO:0000256" key="2">
    <source>
        <dbReference type="ARBA" id="ARBA00022561"/>
    </source>
</evidence>
<name>A0AAT9J7V6_9SECO</name>
<dbReference type="InterPro" id="IPR005306">
    <property type="entry name" value="Nepo_coat_N"/>
</dbReference>
<dbReference type="Pfam" id="PF03689">
    <property type="entry name" value="Nepo_coat_N"/>
    <property type="match status" value="1"/>
</dbReference>
<evidence type="ECO:0000259" key="4">
    <source>
        <dbReference type="Pfam" id="PF03391"/>
    </source>
</evidence>
<feature type="domain" description="Nepovirus coat protein" evidence="4">
    <location>
        <begin position="1436"/>
        <end position="1560"/>
    </location>
</feature>
<dbReference type="EMBL" id="BK065099">
    <property type="protein sequence ID" value="DBA54768.1"/>
    <property type="molecule type" value="Genomic_RNA"/>
</dbReference>
<dbReference type="Pfam" id="PF03688">
    <property type="entry name" value="Nepo_coat_C"/>
    <property type="match status" value="1"/>
</dbReference>
<accession>A0AAT9J7V6</accession>
<dbReference type="SUPFAM" id="SSF88633">
    <property type="entry name" value="Positive stranded ssRNA viruses"/>
    <property type="match status" value="3"/>
</dbReference>
<dbReference type="InterPro" id="IPR029053">
    <property type="entry name" value="Viral_coat"/>
</dbReference>
<evidence type="ECO:0000259" key="5">
    <source>
        <dbReference type="Pfam" id="PF03688"/>
    </source>
</evidence>
<comment type="subcellular location">
    <subcellularLocation>
        <location evidence="1">Virion</location>
    </subcellularLocation>
</comment>
<dbReference type="GO" id="GO:0005198">
    <property type="term" value="F:structural molecule activity"/>
    <property type="evidence" value="ECO:0007669"/>
    <property type="project" value="InterPro"/>
</dbReference>
<dbReference type="InterPro" id="IPR005054">
    <property type="entry name" value="Nepo_coat"/>
</dbReference>
<keyword evidence="2" id="KW-0167">Capsid protein</keyword>
<dbReference type="Pfam" id="PF03391">
    <property type="entry name" value="Nepo_coat"/>
    <property type="match status" value="1"/>
</dbReference>
<dbReference type="InterPro" id="IPR005305">
    <property type="entry name" value="Nepo_coat_C"/>
</dbReference>
<evidence type="ECO:0000256" key="1">
    <source>
        <dbReference type="ARBA" id="ARBA00004328"/>
    </source>
</evidence>
<dbReference type="GO" id="GO:0019028">
    <property type="term" value="C:viral capsid"/>
    <property type="evidence" value="ECO:0007669"/>
    <property type="project" value="UniProtKB-KW"/>
</dbReference>
<organism evidence="7">
    <name type="scientific">Logan nepovirus</name>
    <dbReference type="NCBI Taxonomy" id="3115782"/>
    <lineage>
        <taxon>Viruses</taxon>
        <taxon>Riboviria</taxon>
        <taxon>Orthornavirae</taxon>
        <taxon>Pisuviricota</taxon>
        <taxon>Pisoniviricetes</taxon>
        <taxon>Picornavirales</taxon>
        <taxon>Secoviridae</taxon>
        <taxon>Comovirinae</taxon>
        <taxon>Nepovirus</taxon>
    </lineage>
</organism>
<reference evidence="7" key="2">
    <citation type="journal article" date="2024" name="Arch. Virol.">
        <title>Probing of plant transcriptomes reveals the hidden genetic diversity of the family Secoviridae.</title>
        <authorList>
            <person name="Sidharthan V.K."/>
            <person name="Reddy V."/>
            <person name="Kiran G."/>
            <person name="Rajeswari V."/>
            <person name="Baranwal V.K."/>
            <person name="Kumar M.K."/>
            <person name="Kumar K.S."/>
        </authorList>
    </citation>
    <scope>NUCLEOTIDE SEQUENCE</scope>
    <source>
        <strain evidence="7">Triticum</strain>
    </source>
</reference>